<dbReference type="Gene3D" id="3.40.50.720">
    <property type="entry name" value="NAD(P)-binding Rossmann-like Domain"/>
    <property type="match status" value="1"/>
</dbReference>
<feature type="coiled-coil region" evidence="12">
    <location>
        <begin position="5"/>
        <end position="35"/>
    </location>
</feature>
<evidence type="ECO:0000256" key="11">
    <source>
        <dbReference type="HAMAP-Rule" id="MF_03049"/>
    </source>
</evidence>
<evidence type="ECO:0000313" key="14">
    <source>
        <dbReference type="EMBL" id="CAG5133567.1"/>
    </source>
</evidence>
<evidence type="ECO:0000256" key="8">
    <source>
        <dbReference type="ARBA" id="ARBA00022840"/>
    </source>
</evidence>
<dbReference type="GO" id="GO:0042292">
    <property type="term" value="F:URM1 activating enzyme activity"/>
    <property type="evidence" value="ECO:0007669"/>
    <property type="project" value="TreeGrafter"/>
</dbReference>
<dbReference type="InterPro" id="IPR028885">
    <property type="entry name" value="MOCS3/Uba4"/>
</dbReference>
<keyword evidence="6 11" id="KW-0547">Nucleotide-binding</keyword>
<feature type="binding site" evidence="11">
    <location>
        <begin position="181"/>
        <end position="182"/>
    </location>
    <ligand>
        <name>ATP</name>
        <dbReference type="ChEBI" id="CHEBI:30616"/>
    </ligand>
</feature>
<evidence type="ECO:0000256" key="12">
    <source>
        <dbReference type="SAM" id="Coils"/>
    </source>
</evidence>
<protein>
    <recommendedName>
        <fullName evidence="11">Adenylyltransferase and sulfurtransferase MOCS3 homolog</fullName>
    </recommendedName>
    <alternativeName>
        <fullName evidence="11">UBA4 homolog</fullName>
    </alternativeName>
    <alternativeName>
        <fullName evidence="11">Ubiquitin-like protein activator 4 homolog</fullName>
    </alternativeName>
    <domain>
        <recommendedName>
            <fullName evidence="11">Adenylyltransferase</fullName>
            <ecNumber evidence="11">2.7.7.-</ecNumber>
        </recommendedName>
    </domain>
    <domain>
        <recommendedName>
            <fullName evidence="11">Sulfurtransferase</fullName>
            <ecNumber evidence="11">2.8.1.-</ecNumber>
        </recommendedName>
    </domain>
</protein>
<dbReference type="HAMAP" id="MF_03049">
    <property type="entry name" value="MOCS3_Uba4"/>
    <property type="match status" value="1"/>
</dbReference>
<dbReference type="Gene3D" id="3.40.250.10">
    <property type="entry name" value="Rhodanese-like domain"/>
    <property type="match status" value="1"/>
</dbReference>
<feature type="domain" description="Rhodanese" evidence="13">
    <location>
        <begin position="329"/>
        <end position="441"/>
    </location>
</feature>
<evidence type="ECO:0000256" key="1">
    <source>
        <dbReference type="ARBA" id="ARBA00004514"/>
    </source>
</evidence>
<keyword evidence="4 11" id="KW-0819">tRNA processing</keyword>
<dbReference type="InterPro" id="IPR000594">
    <property type="entry name" value="ThiF_NAD_FAD-bd"/>
</dbReference>
<dbReference type="GO" id="GO:0004792">
    <property type="term" value="F:thiosulfate-cyanide sulfurtransferase activity"/>
    <property type="evidence" value="ECO:0007669"/>
    <property type="project" value="TreeGrafter"/>
</dbReference>
<evidence type="ECO:0000256" key="3">
    <source>
        <dbReference type="ARBA" id="ARBA00022679"/>
    </source>
</evidence>
<keyword evidence="7 11" id="KW-0862">Zinc</keyword>
<dbReference type="FunFam" id="3.40.50.720:FF:000033">
    <property type="entry name" value="Adenylyltransferase and sulfurtransferase MOCS3"/>
    <property type="match status" value="1"/>
</dbReference>
<evidence type="ECO:0000256" key="10">
    <source>
        <dbReference type="ARBA" id="ARBA00023268"/>
    </source>
</evidence>
<keyword evidence="2 11" id="KW-0963">Cytoplasm</keyword>
<evidence type="ECO:0000256" key="4">
    <source>
        <dbReference type="ARBA" id="ARBA00022694"/>
    </source>
</evidence>
<reference evidence="14" key="1">
    <citation type="submission" date="2021-04" db="EMBL/GenBank/DDBJ databases">
        <authorList>
            <consortium name="Molecular Ecology Group"/>
        </authorList>
    </citation>
    <scope>NUCLEOTIDE SEQUENCE</scope>
</reference>
<feature type="binding site" evidence="11">
    <location>
        <position position="92"/>
    </location>
    <ligand>
        <name>ATP</name>
        <dbReference type="ChEBI" id="CHEBI:30616"/>
    </ligand>
</feature>
<dbReference type="EC" id="2.8.1.-" evidence="11"/>
<evidence type="ECO:0000256" key="9">
    <source>
        <dbReference type="ARBA" id="ARBA00023150"/>
    </source>
</evidence>
<keyword evidence="12" id="KW-0175">Coiled coil</keyword>
<dbReference type="GO" id="GO:0005524">
    <property type="term" value="F:ATP binding"/>
    <property type="evidence" value="ECO:0007669"/>
    <property type="project" value="UniProtKB-KW"/>
</dbReference>
<dbReference type="OrthoDB" id="10261062at2759"/>
<feature type="active site" description="Glycyl thioester intermediate; for adenylyltransferase activity" evidence="11">
    <location>
        <position position="221"/>
    </location>
</feature>
<dbReference type="EMBL" id="CAJHNH020006312">
    <property type="protein sequence ID" value="CAG5133567.1"/>
    <property type="molecule type" value="Genomic_DNA"/>
</dbReference>
<dbReference type="Pfam" id="PF00899">
    <property type="entry name" value="ThiF"/>
    <property type="match status" value="2"/>
</dbReference>
<dbReference type="InterPro" id="IPR035985">
    <property type="entry name" value="Ubiquitin-activating_enz"/>
</dbReference>
<feature type="binding site" evidence="11">
    <location>
        <position position="137"/>
    </location>
    <ligand>
        <name>ATP</name>
        <dbReference type="ChEBI" id="CHEBI:30616"/>
    </ligand>
</feature>
<dbReference type="EC" id="2.7.7.-" evidence="11"/>
<keyword evidence="15" id="KW-1185">Reference proteome</keyword>
<name>A0A8S3ZVC1_9EUPU</name>
<feature type="active site" description="Cysteine persulfide intermediate; for sulfurtransferase activity" evidence="11">
    <location>
        <position position="398"/>
    </location>
</feature>
<comment type="subcellular location">
    <subcellularLocation>
        <location evidence="1">Cytoplasm</location>
        <location evidence="1">Cytosol</location>
    </subcellularLocation>
</comment>
<dbReference type="AlphaFoldDB" id="A0A8S3ZVC1"/>
<dbReference type="GO" id="GO:0032447">
    <property type="term" value="P:protein urmylation"/>
    <property type="evidence" value="ECO:0007669"/>
    <property type="project" value="TreeGrafter"/>
</dbReference>
<organism evidence="14 15">
    <name type="scientific">Candidula unifasciata</name>
    <dbReference type="NCBI Taxonomy" id="100452"/>
    <lineage>
        <taxon>Eukaryota</taxon>
        <taxon>Metazoa</taxon>
        <taxon>Spiralia</taxon>
        <taxon>Lophotrochozoa</taxon>
        <taxon>Mollusca</taxon>
        <taxon>Gastropoda</taxon>
        <taxon>Heterobranchia</taxon>
        <taxon>Euthyneura</taxon>
        <taxon>Panpulmonata</taxon>
        <taxon>Eupulmonata</taxon>
        <taxon>Stylommatophora</taxon>
        <taxon>Helicina</taxon>
        <taxon>Helicoidea</taxon>
        <taxon>Geomitridae</taxon>
        <taxon>Candidula</taxon>
    </lineage>
</organism>
<accession>A0A8S3ZVC1</accession>
<evidence type="ECO:0000256" key="7">
    <source>
        <dbReference type="ARBA" id="ARBA00022833"/>
    </source>
</evidence>
<feature type="binding site" evidence="11">
    <location>
        <position position="279"/>
    </location>
    <ligand>
        <name>Zn(2+)</name>
        <dbReference type="ChEBI" id="CHEBI:29105"/>
    </ligand>
</feature>
<dbReference type="Proteomes" id="UP000678393">
    <property type="component" value="Unassembled WGS sequence"/>
</dbReference>
<evidence type="ECO:0000256" key="2">
    <source>
        <dbReference type="ARBA" id="ARBA00022490"/>
    </source>
</evidence>
<keyword evidence="3 11" id="KW-0808">Transferase</keyword>
<sequence>MDVTVKELQSELAEKEEEIRRLKQLLNMREDQEERLKVYISPEVDVGDKTYHERLSNADISRYSRQLILPEFGVTGQIKLKSSSVLVVGAGGLGCPAAIYLAAAGVGKLGVVDYDEVELSNLHRQILHTVDRVGVSKSLSVAQSCFRLNPSVLYIPYQLQLNSTNALDIIKSYDVVVDATDNVATRYLLNDACVLANKPLVSGSALRFEGQPPPPETVTNCSEGGVLGVVPGIIGSLQALEAIKIASGMEPSFCQRLLLFDGLDGTFRNIKLRSRSKSCSVCGEKPTILKLIDYEQFCGAGATDKNPDLHVLSDSSRISAKEYASMLNDRVPHVLLDVRPAVELDICKLPHPALNIPFPLFNKNISQVASQIMQVVNDQCHSTTEQPDGSTIQVVCVCRRGNDSQLAVDLLQKKLLSTGVNLVDIRGGLYSWTKQVDADFPTY</sequence>
<gene>
    <name evidence="14" type="ORF">CUNI_LOCUS19125</name>
</gene>
<feature type="binding site" evidence="11">
    <location>
        <begin position="120"/>
        <end position="124"/>
    </location>
    <ligand>
        <name>ATP</name>
        <dbReference type="ChEBI" id="CHEBI:30616"/>
    </ligand>
</feature>
<evidence type="ECO:0000256" key="6">
    <source>
        <dbReference type="ARBA" id="ARBA00022741"/>
    </source>
</evidence>
<dbReference type="InterPro" id="IPR045886">
    <property type="entry name" value="ThiF/MoeB/HesA"/>
</dbReference>
<keyword evidence="8 11" id="KW-0067">ATP-binding</keyword>
<dbReference type="GO" id="GO:0006777">
    <property type="term" value="P:Mo-molybdopterin cofactor biosynthetic process"/>
    <property type="evidence" value="ECO:0007669"/>
    <property type="project" value="UniProtKB-UniRule"/>
</dbReference>
<comment type="pathway">
    <text evidence="11">tRNA modification; 5-methoxycarbonylmethyl-2-thiouridine-tRNA biosynthesis.</text>
</comment>
<dbReference type="InterPro" id="IPR036873">
    <property type="entry name" value="Rhodanese-like_dom_sf"/>
</dbReference>
<keyword evidence="9 11" id="KW-0501">Molybdenum cofactor biosynthesis</keyword>
<dbReference type="SUPFAM" id="SSF69572">
    <property type="entry name" value="Activating enzymes of the ubiquitin-like proteins"/>
    <property type="match status" value="1"/>
</dbReference>
<dbReference type="Pfam" id="PF00581">
    <property type="entry name" value="Rhodanese"/>
    <property type="match status" value="1"/>
</dbReference>
<comment type="function">
    <text evidence="11">Plays a central role in 2-thiolation of mcm(5)S(2)U at tRNA wobble positions of cytosolic tRNA(Lys), tRNA(Glu) and tRNA(Gln). Acts by mediating the C-terminal thiocarboxylation of the sulfur carrier URM1. Its N-terminus first activates URM1 as acyl-adenylate (-COAMP), then the persulfide sulfur on the catalytic cysteine is transferred to URM1 to form thiocarboxylation (-COSH) of its C-terminus. The reaction probably involves hydrogen sulfide that is generated from the persulfide intermediate and that acts as nucleophile towards URM1. Subsequently, a transient disulfide bond is formed. Does not use thiosulfate as sulfur donor; NFS1 probably acting as a sulfur donor for thiocarboxylation reactions.</text>
</comment>
<comment type="cofactor">
    <cofactor evidence="11">
        <name>Zn(2+)</name>
        <dbReference type="ChEBI" id="CHEBI:29105"/>
    </cofactor>
    <text evidence="11">Binds 1 zinc ion per subunit.</text>
</comment>
<dbReference type="FunFam" id="3.40.250.10:FF:000014">
    <property type="entry name" value="Adenylyltransferase and sulfurtransferase MOCS3"/>
    <property type="match status" value="1"/>
</dbReference>
<dbReference type="SMART" id="SM00450">
    <property type="entry name" value="RHOD"/>
    <property type="match status" value="1"/>
</dbReference>
<feature type="binding site" evidence="11">
    <location>
        <position position="282"/>
    </location>
    <ligand>
        <name>Zn(2+)</name>
        <dbReference type="ChEBI" id="CHEBI:29105"/>
    </ligand>
</feature>
<proteinExistence type="inferred from homology"/>
<dbReference type="GO" id="GO:0046872">
    <property type="term" value="F:metal ion binding"/>
    <property type="evidence" value="ECO:0007669"/>
    <property type="project" value="UniProtKB-KW"/>
</dbReference>
<dbReference type="GO" id="GO:0002143">
    <property type="term" value="P:tRNA wobble position uridine thiolation"/>
    <property type="evidence" value="ECO:0007669"/>
    <property type="project" value="InterPro"/>
</dbReference>
<dbReference type="InterPro" id="IPR001763">
    <property type="entry name" value="Rhodanese-like_dom"/>
</dbReference>
<comment type="caution">
    <text evidence="11">Lacks conserved residue(s) required for the propagation of feature annotation.</text>
</comment>
<evidence type="ECO:0000259" key="13">
    <source>
        <dbReference type="PROSITE" id="PS50206"/>
    </source>
</evidence>
<evidence type="ECO:0000256" key="5">
    <source>
        <dbReference type="ARBA" id="ARBA00022723"/>
    </source>
</evidence>
<dbReference type="PANTHER" id="PTHR10953">
    <property type="entry name" value="UBIQUITIN-ACTIVATING ENZYME E1"/>
    <property type="match status" value="1"/>
</dbReference>
<comment type="caution">
    <text evidence="14">The sequence shown here is derived from an EMBL/GenBank/DDBJ whole genome shotgun (WGS) entry which is preliminary data.</text>
</comment>
<dbReference type="CDD" id="cd00757">
    <property type="entry name" value="ThiF_MoeB_HesA_family"/>
    <property type="match status" value="1"/>
</dbReference>
<evidence type="ECO:0000313" key="15">
    <source>
        <dbReference type="Proteomes" id="UP000678393"/>
    </source>
</evidence>
<dbReference type="PROSITE" id="PS50206">
    <property type="entry name" value="RHODANESE_3"/>
    <property type="match status" value="1"/>
</dbReference>
<dbReference type="PANTHER" id="PTHR10953:SF102">
    <property type="entry name" value="ADENYLYLTRANSFERASE AND SULFURTRANSFERASE MOCS3"/>
    <property type="match status" value="1"/>
</dbReference>
<dbReference type="GO" id="GO:0070566">
    <property type="term" value="F:adenylyltransferase activity"/>
    <property type="evidence" value="ECO:0007669"/>
    <property type="project" value="InterPro"/>
</dbReference>
<feature type="binding site" evidence="11">
    <location>
        <position position="113"/>
    </location>
    <ligand>
        <name>ATP</name>
        <dbReference type="ChEBI" id="CHEBI:30616"/>
    </ligand>
</feature>
<keyword evidence="10 11" id="KW-0511">Multifunctional enzyme</keyword>
<keyword evidence="5 11" id="KW-0479">Metal-binding</keyword>
<comment type="similarity">
    <text evidence="11">In the N-terminal section; belongs to the HesA/MoeB/ThiF family. UBA4 subfamily.</text>
</comment>
<dbReference type="GO" id="GO:0005829">
    <property type="term" value="C:cytosol"/>
    <property type="evidence" value="ECO:0007669"/>
    <property type="project" value="UniProtKB-SubCell"/>
</dbReference>